<name>A0AAD9JL86_9ANNE</name>
<evidence type="ECO:0000313" key="1">
    <source>
        <dbReference type="EMBL" id="KAK2155268.1"/>
    </source>
</evidence>
<keyword evidence="2" id="KW-1185">Reference proteome</keyword>
<protein>
    <submittedName>
        <fullName evidence="1">Uncharacterized protein</fullName>
    </submittedName>
</protein>
<comment type="caution">
    <text evidence="1">The sequence shown here is derived from an EMBL/GenBank/DDBJ whole genome shotgun (WGS) entry which is preliminary data.</text>
</comment>
<evidence type="ECO:0000313" key="2">
    <source>
        <dbReference type="Proteomes" id="UP001208570"/>
    </source>
</evidence>
<sequence>MKIVQDHEDEIDQNIAKKIQDINIFRNTKDMADQLRPVANAIDCCQADNASLAAACDHFLIIPNSSHLHSNTSSSNA</sequence>
<organism evidence="1 2">
    <name type="scientific">Paralvinella palmiformis</name>
    <dbReference type="NCBI Taxonomy" id="53620"/>
    <lineage>
        <taxon>Eukaryota</taxon>
        <taxon>Metazoa</taxon>
        <taxon>Spiralia</taxon>
        <taxon>Lophotrochozoa</taxon>
        <taxon>Annelida</taxon>
        <taxon>Polychaeta</taxon>
        <taxon>Sedentaria</taxon>
        <taxon>Canalipalpata</taxon>
        <taxon>Terebellida</taxon>
        <taxon>Terebelliformia</taxon>
        <taxon>Alvinellidae</taxon>
        <taxon>Paralvinella</taxon>
    </lineage>
</organism>
<dbReference type="AlphaFoldDB" id="A0AAD9JL86"/>
<dbReference type="EMBL" id="JAODUP010000244">
    <property type="protein sequence ID" value="KAK2155268.1"/>
    <property type="molecule type" value="Genomic_DNA"/>
</dbReference>
<dbReference type="Proteomes" id="UP001208570">
    <property type="component" value="Unassembled WGS sequence"/>
</dbReference>
<reference evidence="1" key="1">
    <citation type="journal article" date="2023" name="Mol. Biol. Evol.">
        <title>Third-Generation Sequencing Reveals the Adaptive Role of the Epigenome in Three Deep-Sea Polychaetes.</title>
        <authorList>
            <person name="Perez M."/>
            <person name="Aroh O."/>
            <person name="Sun Y."/>
            <person name="Lan Y."/>
            <person name="Juniper S.K."/>
            <person name="Young C.R."/>
            <person name="Angers B."/>
            <person name="Qian P.Y."/>
        </authorList>
    </citation>
    <scope>NUCLEOTIDE SEQUENCE</scope>
    <source>
        <strain evidence="1">P08H-3</strain>
    </source>
</reference>
<accession>A0AAD9JL86</accession>
<gene>
    <name evidence="1" type="ORF">LSH36_244g02004</name>
</gene>
<proteinExistence type="predicted"/>